<evidence type="ECO:0000259" key="1">
    <source>
        <dbReference type="Pfam" id="PF13392"/>
    </source>
</evidence>
<keyword evidence="3" id="KW-1185">Reference proteome</keyword>
<dbReference type="SUPFAM" id="SSF54171">
    <property type="entry name" value="DNA-binding domain"/>
    <property type="match status" value="1"/>
</dbReference>
<sequence>MKTKFVKRDSYAEGVTSRGIVFKFSLEDWELVTRHSWCVDPRGYLAATYNKKHTVLHRLIMNAPKGYVTDHINGDKLDNRRENLRICTQHQNTMNNKVSKNNKLGVKGVSLTPFGKYRARIMFNGVEIRLGHYETLEEATKARKQAECKYFGEYARNEKQIQR</sequence>
<dbReference type="Gene3D" id="3.90.75.20">
    <property type="match status" value="1"/>
</dbReference>
<evidence type="ECO:0000313" key="3">
    <source>
        <dbReference type="Proteomes" id="UP000273985"/>
    </source>
</evidence>
<dbReference type="Proteomes" id="UP000273985">
    <property type="component" value="Segment"/>
</dbReference>
<reference evidence="2 3" key="1">
    <citation type="journal article" date="2018" name="Viruses">
        <title>Biodiversity of Streptococcus thermophilus Phages in Global Dairy Fermentations.</title>
        <authorList>
            <person name="Lavelle K."/>
            <person name="Martinez I."/>
            <person name="Neve H."/>
            <person name="Lugli G."/>
            <person name="Franz C."/>
            <person name="Ventura M."/>
            <person name="Bello F."/>
            <person name="Sinderen D."/>
            <person name="Mahony J."/>
        </authorList>
    </citation>
    <scope>NUCLEOTIDE SEQUENCE [LARGE SCALE GENOMIC DNA]</scope>
</reference>
<feature type="domain" description="HNH nuclease" evidence="1">
    <location>
        <begin position="64"/>
        <end position="93"/>
    </location>
</feature>
<dbReference type="GO" id="GO:0003700">
    <property type="term" value="F:DNA-binding transcription factor activity"/>
    <property type="evidence" value="ECO:0007669"/>
    <property type="project" value="InterPro"/>
</dbReference>
<evidence type="ECO:0000313" key="2">
    <source>
        <dbReference type="EMBL" id="AYP29242.1"/>
    </source>
</evidence>
<protein>
    <recommendedName>
        <fullName evidence="1">HNH nuclease domain-containing protein</fullName>
    </recommendedName>
</protein>
<dbReference type="EMBL" id="MH892355">
    <property type="protein sequence ID" value="AYP29242.1"/>
    <property type="molecule type" value="Genomic_DNA"/>
</dbReference>
<name>A0A3S5H0U8_9CAUD</name>
<gene>
    <name evidence="2" type="ORF">SW4_038</name>
</gene>
<accession>A0A3S5H0U8</accession>
<dbReference type="InterPro" id="IPR044925">
    <property type="entry name" value="His-Me_finger_sf"/>
</dbReference>
<dbReference type="Gene3D" id="3.30.730.10">
    <property type="entry name" value="AP2/ERF domain"/>
    <property type="match status" value="1"/>
</dbReference>
<dbReference type="InterPro" id="IPR036955">
    <property type="entry name" value="AP2/ERF_dom_sf"/>
</dbReference>
<dbReference type="SUPFAM" id="SSF54060">
    <property type="entry name" value="His-Me finger endonucleases"/>
    <property type="match status" value="1"/>
</dbReference>
<organism evidence="2 3">
    <name type="scientific">Streptococcus phage SW4</name>
    <dbReference type="NCBI Taxonomy" id="2419654"/>
    <lineage>
        <taxon>Viruses</taxon>
        <taxon>Duplodnaviria</taxon>
        <taxon>Heunggongvirae</taxon>
        <taxon>Uroviricota</taxon>
        <taxon>Caudoviricetes</taxon>
        <taxon>Aliceevansviridae</taxon>
        <taxon>Vansinderenvirus</taxon>
        <taxon>Vansinderenvirus SW4</taxon>
    </lineage>
</organism>
<dbReference type="InterPro" id="IPR003615">
    <property type="entry name" value="HNH_nuc"/>
</dbReference>
<dbReference type="InterPro" id="IPR016177">
    <property type="entry name" value="DNA-bd_dom_sf"/>
</dbReference>
<dbReference type="GO" id="GO:0003677">
    <property type="term" value="F:DNA binding"/>
    <property type="evidence" value="ECO:0007669"/>
    <property type="project" value="InterPro"/>
</dbReference>
<dbReference type="Pfam" id="PF13392">
    <property type="entry name" value="HNH_3"/>
    <property type="match status" value="1"/>
</dbReference>
<proteinExistence type="predicted"/>